<evidence type="ECO:0000259" key="3">
    <source>
        <dbReference type="PROSITE" id="PS50048"/>
    </source>
</evidence>
<keyword evidence="1" id="KW-0539">Nucleus</keyword>
<comment type="caution">
    <text evidence="4">The sequence shown here is derived from an EMBL/GenBank/DDBJ whole genome shotgun (WGS) entry which is preliminary data.</text>
</comment>
<dbReference type="Gene3D" id="4.10.240.10">
    <property type="entry name" value="Zn(2)-C6 fungal-type DNA-binding domain"/>
    <property type="match status" value="1"/>
</dbReference>
<dbReference type="InterPro" id="IPR001138">
    <property type="entry name" value="Zn2Cys6_DnaBD"/>
</dbReference>
<dbReference type="GeneID" id="92092683"/>
<feature type="region of interest" description="Disordered" evidence="2">
    <location>
        <begin position="225"/>
        <end position="249"/>
    </location>
</feature>
<dbReference type="SMART" id="SM00066">
    <property type="entry name" value="GAL4"/>
    <property type="match status" value="1"/>
</dbReference>
<accession>A0ABR1USF1</accession>
<proteinExistence type="predicted"/>
<dbReference type="CDD" id="cd00067">
    <property type="entry name" value="GAL4"/>
    <property type="match status" value="1"/>
</dbReference>
<feature type="domain" description="Zn(2)-C6 fungal-type" evidence="3">
    <location>
        <begin position="17"/>
        <end position="47"/>
    </location>
</feature>
<evidence type="ECO:0000313" key="4">
    <source>
        <dbReference type="EMBL" id="KAK8061845.1"/>
    </source>
</evidence>
<evidence type="ECO:0000256" key="1">
    <source>
        <dbReference type="ARBA" id="ARBA00023242"/>
    </source>
</evidence>
<dbReference type="RefSeq" id="XP_066715107.1">
    <property type="nucleotide sequence ID" value="XM_066859620.1"/>
</dbReference>
<evidence type="ECO:0000256" key="2">
    <source>
        <dbReference type="SAM" id="MobiDB-lite"/>
    </source>
</evidence>
<dbReference type="InterPro" id="IPR036864">
    <property type="entry name" value="Zn2-C6_fun-type_DNA-bd_sf"/>
</dbReference>
<dbReference type="Pfam" id="PF00172">
    <property type="entry name" value="Zn_clus"/>
    <property type="match status" value="1"/>
</dbReference>
<reference evidence="4 5" key="1">
    <citation type="submission" date="2023-01" db="EMBL/GenBank/DDBJ databases">
        <title>Analysis of 21 Apiospora genomes using comparative genomics revels a genus with tremendous synthesis potential of carbohydrate active enzymes and secondary metabolites.</title>
        <authorList>
            <person name="Sorensen T."/>
        </authorList>
    </citation>
    <scope>NUCLEOTIDE SEQUENCE [LARGE SCALE GENOMIC DNA]</scope>
    <source>
        <strain evidence="4 5">CBS 135458</strain>
    </source>
</reference>
<gene>
    <name evidence="4" type="ORF">PG994_008211</name>
</gene>
<dbReference type="EMBL" id="JAQQWL010000008">
    <property type="protein sequence ID" value="KAK8061845.1"/>
    <property type="molecule type" value="Genomic_DNA"/>
</dbReference>
<dbReference type="PROSITE" id="PS00463">
    <property type="entry name" value="ZN2_CY6_FUNGAL_1"/>
    <property type="match status" value="1"/>
</dbReference>
<organism evidence="4 5">
    <name type="scientific">Apiospora phragmitis</name>
    <dbReference type="NCBI Taxonomy" id="2905665"/>
    <lineage>
        <taxon>Eukaryota</taxon>
        <taxon>Fungi</taxon>
        <taxon>Dikarya</taxon>
        <taxon>Ascomycota</taxon>
        <taxon>Pezizomycotina</taxon>
        <taxon>Sordariomycetes</taxon>
        <taxon>Xylariomycetidae</taxon>
        <taxon>Amphisphaeriales</taxon>
        <taxon>Apiosporaceae</taxon>
        <taxon>Apiospora</taxon>
    </lineage>
</organism>
<evidence type="ECO:0000313" key="5">
    <source>
        <dbReference type="Proteomes" id="UP001480595"/>
    </source>
</evidence>
<protein>
    <recommendedName>
        <fullName evidence="3">Zn(2)-C6 fungal-type domain-containing protein</fullName>
    </recommendedName>
</protein>
<feature type="region of interest" description="Disordered" evidence="2">
    <location>
        <begin position="112"/>
        <end position="136"/>
    </location>
</feature>
<sequence>MDPSYSTHTLSRKLKDSCGLCSASKVRCEMGNPACARCTSLNEPCLYSPARRAGRTRRIRRESYQEPGQQQQQYLEYLASSTAHGTQASDIGELDWGSKISFDDTITSGTHVPPYAYGRKQPEPDPSAPLAGESDTIPGGDCARAAALILEGLDPAKTGSHRSQPGCKITEACQQILTILVCPCSEHPAVVLFVPSGCLALMDTACRLARGHGIGASKEPLWTNPIIDNDKDQHQHQHHPYLDMDSFTG</sequence>
<dbReference type="PROSITE" id="PS50048">
    <property type="entry name" value="ZN2_CY6_FUNGAL_2"/>
    <property type="match status" value="1"/>
</dbReference>
<name>A0ABR1USF1_9PEZI</name>
<dbReference type="Proteomes" id="UP001480595">
    <property type="component" value="Unassembled WGS sequence"/>
</dbReference>
<keyword evidence="5" id="KW-1185">Reference proteome</keyword>
<dbReference type="SUPFAM" id="SSF57701">
    <property type="entry name" value="Zn2/Cys6 DNA-binding domain"/>
    <property type="match status" value="1"/>
</dbReference>
<dbReference type="PRINTS" id="PR00755">
    <property type="entry name" value="AFLATOXINBRP"/>
</dbReference>